<sequence>MYDFYDLNPRAEPSVQLLPTDAINYNGHWLDKEIAGFRTLTVSGRESFSRQVNAPDRSGDGAIYLNSRLERRKIEVTFALQAKESTTFNNEMAKLLQILSAPNAKIVFNDDVSFYYKGSVTSFDLDKPLLTTKGKFEIECPDPYKYSDIRKVQGVEAAVTIHDDDILYPQTPKTLEFIPSSNISSFSVTSMGKKLTLYETVAANSKIMVDFENLKIKVNEVSRLMSLDLSSNFGDFTIINGGIVTFNAVGTYTIKYEVKRL</sequence>
<dbReference type="Proteomes" id="UP000011912">
    <property type="component" value="Unassembled WGS sequence"/>
</dbReference>
<dbReference type="AlphaFoldDB" id="M5J766"/>
<evidence type="ECO:0000313" key="3">
    <source>
        <dbReference type="EMBL" id="EKW99377.1"/>
    </source>
</evidence>
<evidence type="ECO:0000259" key="2">
    <source>
        <dbReference type="Pfam" id="PF22768"/>
    </source>
</evidence>
<dbReference type="STRING" id="1227363.D271_02319"/>
<feature type="domain" description="Siphovirus-type tail component C-terminal" evidence="2">
    <location>
        <begin position="171"/>
        <end position="257"/>
    </location>
</feature>
<dbReference type="Pfam" id="PF05709">
    <property type="entry name" value="Sipho_tail"/>
    <property type="match status" value="1"/>
</dbReference>
<gene>
    <name evidence="3" type="ORF">D271_02319</name>
</gene>
<dbReference type="EMBL" id="ANAG01000007">
    <property type="protein sequence ID" value="EKW99377.1"/>
    <property type="molecule type" value="Genomic_DNA"/>
</dbReference>
<dbReference type="Gene3D" id="2.40.30.200">
    <property type="match status" value="1"/>
</dbReference>
<dbReference type="RefSeq" id="WP_009552303.1">
    <property type="nucleotide sequence ID" value="NZ_ANAG01000007.1"/>
</dbReference>
<organism evidence="3 4">
    <name type="scientific">Ligilactobacillus saerimneri 30a</name>
    <dbReference type="NCBI Taxonomy" id="1227363"/>
    <lineage>
        <taxon>Bacteria</taxon>
        <taxon>Bacillati</taxon>
        <taxon>Bacillota</taxon>
        <taxon>Bacilli</taxon>
        <taxon>Lactobacillales</taxon>
        <taxon>Lactobacillaceae</taxon>
        <taxon>Ligilactobacillus</taxon>
    </lineage>
</organism>
<accession>M5J766</accession>
<dbReference type="Pfam" id="PF22768">
    <property type="entry name" value="SPP1_Dit"/>
    <property type="match status" value="1"/>
</dbReference>
<dbReference type="InterPro" id="IPR006520">
    <property type="entry name" value="Dit_BPSPP_N"/>
</dbReference>
<protein>
    <submittedName>
        <fullName evidence="3">Uncharacterized protein</fullName>
    </submittedName>
</protein>
<proteinExistence type="predicted"/>
<comment type="caution">
    <text evidence="3">The sequence shown here is derived from an EMBL/GenBank/DDBJ whole genome shotgun (WGS) entry which is preliminary data.</text>
</comment>
<dbReference type="NCBIfam" id="TIGR01633">
    <property type="entry name" value="phi3626_gp14_N"/>
    <property type="match status" value="1"/>
</dbReference>
<keyword evidence="4" id="KW-1185">Reference proteome</keyword>
<dbReference type="InterPro" id="IPR054738">
    <property type="entry name" value="Siphovirus-type_tail_C"/>
</dbReference>
<name>M5J766_9LACO</name>
<reference evidence="3 4" key="1">
    <citation type="journal article" date="2013" name="Genome Announc.">
        <title>Genome Sequence of Lactobacillus saerimneri 30a (Formerly Lactobacillus sp. Strain 30a), a Reference Lactic Acid Bacterium Strain Producing Biogenic Amines.</title>
        <authorList>
            <person name="Romano A."/>
            <person name="Trip H."/>
            <person name="Campbell-Sills H."/>
            <person name="Bouchez O."/>
            <person name="Sherman D."/>
            <person name="Lolkema J.S."/>
            <person name="Lucas P.M."/>
        </authorList>
    </citation>
    <scope>NUCLEOTIDE SEQUENCE [LARGE SCALE GENOMIC DNA]</scope>
    <source>
        <strain evidence="3 4">30a</strain>
    </source>
</reference>
<evidence type="ECO:0000259" key="1">
    <source>
        <dbReference type="Pfam" id="PF05709"/>
    </source>
</evidence>
<dbReference type="InterPro" id="IPR008841">
    <property type="entry name" value="Siphovirus-type_tail_N"/>
</dbReference>
<feature type="domain" description="Siphovirus-type tail component RIFT-related" evidence="1">
    <location>
        <begin position="60"/>
        <end position="139"/>
    </location>
</feature>
<dbReference type="PATRIC" id="fig|1227363.6.peg.457"/>
<dbReference type="Gene3D" id="2.60.120.860">
    <property type="match status" value="1"/>
</dbReference>
<evidence type="ECO:0000313" key="4">
    <source>
        <dbReference type="Proteomes" id="UP000011912"/>
    </source>
</evidence>